<evidence type="ECO:0000256" key="1">
    <source>
        <dbReference type="SAM" id="MobiDB-lite"/>
    </source>
</evidence>
<keyword evidence="3" id="KW-0808">Transferase</keyword>
<keyword evidence="4" id="KW-1185">Reference proteome</keyword>
<organism evidence="3 4">
    <name type="scientific">Schaalia odontolytica</name>
    <dbReference type="NCBI Taxonomy" id="1660"/>
    <lineage>
        <taxon>Bacteria</taxon>
        <taxon>Bacillati</taxon>
        <taxon>Actinomycetota</taxon>
        <taxon>Actinomycetes</taxon>
        <taxon>Actinomycetales</taxon>
        <taxon>Actinomycetaceae</taxon>
        <taxon>Schaalia</taxon>
    </lineage>
</organism>
<protein>
    <submittedName>
        <fullName evidence="3">Phosphatidylcholine synthase</fullName>
        <ecNumber evidence="3">2.7.8.24</ecNumber>
    </submittedName>
</protein>
<dbReference type="AlphaFoldDB" id="A0A2X0VNE7"/>
<dbReference type="InterPro" id="IPR043130">
    <property type="entry name" value="CDP-OH_PTrfase_TM_dom"/>
</dbReference>
<feature type="transmembrane region" description="Helical" evidence="2">
    <location>
        <begin position="64"/>
        <end position="88"/>
    </location>
</feature>
<evidence type="ECO:0000256" key="2">
    <source>
        <dbReference type="SAM" id="Phobius"/>
    </source>
</evidence>
<feature type="region of interest" description="Disordered" evidence="1">
    <location>
        <begin position="30"/>
        <end position="56"/>
    </location>
</feature>
<keyword evidence="2" id="KW-0812">Transmembrane</keyword>
<dbReference type="GO" id="GO:0016020">
    <property type="term" value="C:membrane"/>
    <property type="evidence" value="ECO:0007669"/>
    <property type="project" value="InterPro"/>
</dbReference>
<dbReference type="EC" id="2.7.8.24" evidence="3"/>
<gene>
    <name evidence="3" type="primary">pcs</name>
    <name evidence="3" type="ORF">NCTC9935_00958</name>
</gene>
<dbReference type="Proteomes" id="UP000250192">
    <property type="component" value="Unassembled WGS sequence"/>
</dbReference>
<feature type="transmembrane region" description="Helical" evidence="2">
    <location>
        <begin position="94"/>
        <end position="112"/>
    </location>
</feature>
<feature type="transmembrane region" description="Helical" evidence="2">
    <location>
        <begin position="157"/>
        <end position="175"/>
    </location>
</feature>
<dbReference type="GO" id="GO:0008654">
    <property type="term" value="P:phospholipid biosynthetic process"/>
    <property type="evidence" value="ECO:0007669"/>
    <property type="project" value="InterPro"/>
</dbReference>
<dbReference type="EMBL" id="UAPR01000002">
    <property type="protein sequence ID" value="SPT55452.1"/>
    <property type="molecule type" value="Genomic_DNA"/>
</dbReference>
<reference evidence="3 4" key="1">
    <citation type="submission" date="2018-06" db="EMBL/GenBank/DDBJ databases">
        <authorList>
            <consortium name="Pathogen Informatics"/>
            <person name="Doyle S."/>
        </authorList>
    </citation>
    <scope>NUCLEOTIDE SEQUENCE [LARGE SCALE GENOMIC DNA]</scope>
    <source>
        <strain evidence="3 4">NCTC9935</strain>
    </source>
</reference>
<dbReference type="InterPro" id="IPR000462">
    <property type="entry name" value="CDP-OH_P_trans"/>
</dbReference>
<dbReference type="GO" id="GO:0050520">
    <property type="term" value="F:phosphatidylcholine synthase activity"/>
    <property type="evidence" value="ECO:0007669"/>
    <property type="project" value="UniProtKB-EC"/>
</dbReference>
<dbReference type="Gene3D" id="1.20.120.1760">
    <property type="match status" value="1"/>
</dbReference>
<evidence type="ECO:0000313" key="3">
    <source>
        <dbReference type="EMBL" id="SPT55452.1"/>
    </source>
</evidence>
<dbReference type="Pfam" id="PF01066">
    <property type="entry name" value="CDP-OH_P_transf"/>
    <property type="match status" value="1"/>
</dbReference>
<name>A0A2X0VNE7_9ACTO</name>
<feature type="transmembrane region" description="Helical" evidence="2">
    <location>
        <begin position="240"/>
        <end position="258"/>
    </location>
</feature>
<dbReference type="STRING" id="1660.APY09_01645"/>
<accession>A0A2X0VNE7</accession>
<proteinExistence type="predicted"/>
<feature type="transmembrane region" description="Helical" evidence="2">
    <location>
        <begin position="184"/>
        <end position="203"/>
    </location>
</feature>
<keyword evidence="2" id="KW-1133">Transmembrane helix</keyword>
<evidence type="ECO:0000313" key="4">
    <source>
        <dbReference type="Proteomes" id="UP000250192"/>
    </source>
</evidence>
<feature type="transmembrane region" description="Helical" evidence="2">
    <location>
        <begin position="209"/>
        <end position="228"/>
    </location>
</feature>
<sequence length="290" mass="31755">MRPSEGGLFGLIFTKSAPIFGILRDGNHPPSQELSVPEQTVPTTTEQAPASSESANKPSVGRVIAAWAVHAFTISGLAWATLALFAMLDNNIPMMWLWFVIALIVDGVDGTLARKVGVRQVIPWFDGAVVDNLVDYLTWTFLPALFMAMHLPFGPKPIPVIMMVVIIVSSVFCYANDGEKSNDNYFVGFPAAWNCVAIVMYVLQTPAWLNIGATIFLAIMTLVPLHYTHPARVKRFQIPNILSAAAWIVACAYLVIVYPVQPLWTLILFAVGGGWFMIAGFIRTATGEDK</sequence>
<keyword evidence="2" id="KW-0472">Membrane</keyword>
<feature type="transmembrane region" description="Helical" evidence="2">
    <location>
        <begin position="264"/>
        <end position="282"/>
    </location>
</feature>